<evidence type="ECO:0000313" key="4">
    <source>
        <dbReference type="Proteomes" id="UP000604473"/>
    </source>
</evidence>
<evidence type="ECO:0000259" key="2">
    <source>
        <dbReference type="Pfam" id="PF13503"/>
    </source>
</evidence>
<dbReference type="InterPro" id="IPR025391">
    <property type="entry name" value="DUF4123"/>
</dbReference>
<name>A0ABS1RY39_RHOSU</name>
<dbReference type="EMBL" id="JAESJJ010000041">
    <property type="protein sequence ID" value="MBL3611013.1"/>
    <property type="molecule type" value="Genomic_DNA"/>
</dbReference>
<accession>A0ABS1RY39</accession>
<dbReference type="Proteomes" id="UP000604473">
    <property type="component" value="Unassembled WGS sequence"/>
</dbReference>
<protein>
    <submittedName>
        <fullName evidence="3">DUF4123 domain-containing protein</fullName>
    </submittedName>
</protein>
<reference evidence="3 4" key="1">
    <citation type="submission" date="2021-01" db="EMBL/GenBank/DDBJ databases">
        <title>Draft genomes of Rhodovulum sulfidophilum.</title>
        <authorList>
            <person name="Guzman M.S."/>
        </authorList>
    </citation>
    <scope>NUCLEOTIDE SEQUENCE [LARGE SCALE GENOMIC DNA]</scope>
    <source>
        <strain evidence="3 4">AB35</strain>
    </source>
</reference>
<evidence type="ECO:0000313" key="3">
    <source>
        <dbReference type="EMBL" id="MBL3611013.1"/>
    </source>
</evidence>
<feature type="domain" description="DUF4123" evidence="2">
    <location>
        <begin position="51"/>
        <end position="168"/>
    </location>
</feature>
<evidence type="ECO:0000256" key="1">
    <source>
        <dbReference type="SAM" id="MobiDB-lite"/>
    </source>
</evidence>
<dbReference type="RefSeq" id="WP_202250510.1">
    <property type="nucleotide sequence ID" value="NZ_JAESJJ010000041.1"/>
</dbReference>
<proteinExistence type="predicted"/>
<dbReference type="Pfam" id="PF13503">
    <property type="entry name" value="DUF4123"/>
    <property type="match status" value="1"/>
</dbReference>
<keyword evidence="4" id="KW-1185">Reference proteome</keyword>
<comment type="caution">
    <text evidence="3">The sequence shown here is derived from an EMBL/GenBank/DDBJ whole genome shotgun (WGS) entry which is preliminary data.</text>
</comment>
<feature type="region of interest" description="Disordered" evidence="1">
    <location>
        <begin position="1"/>
        <end position="22"/>
    </location>
</feature>
<organism evidence="3 4">
    <name type="scientific">Rhodovulum sulfidophilum</name>
    <name type="common">Rhodobacter sulfidophilus</name>
    <dbReference type="NCBI Taxonomy" id="35806"/>
    <lineage>
        <taxon>Bacteria</taxon>
        <taxon>Pseudomonadati</taxon>
        <taxon>Pseudomonadota</taxon>
        <taxon>Alphaproteobacteria</taxon>
        <taxon>Rhodobacterales</taxon>
        <taxon>Paracoccaceae</taxon>
        <taxon>Rhodovulum</taxon>
    </lineage>
</organism>
<gene>
    <name evidence="3" type="ORF">JMM60_19920</name>
</gene>
<sequence>MLLKTDIQPTSQGGGSADGQAPGLSDELFRELFGLTTDAEGQPASGSDLRCYAVLDAACAPFLLTGLLETSDLTFQSLFQGSTQEEVQEYAPYLVELDPENSFCARLFMSSDKMGLWESEPGIFLRSHVDFQTLRTHLRKFTRVRDQSGAWYYFRFWDPAIMRAYISARMEVRDTESAHKIATLFRDIIKRIVVSDMSGTSRFEMEAPSQPPYVPFILEQSDFDIFAGVRWQRYKAKLLRILRRDHGGDFNIDPEQVDALSEQAYLRNFRTEIAAYNYVRSSLLCDQTDIDFEAILSHTSGGTPTEHARHLWKALTHKA</sequence>